<dbReference type="CDD" id="cd04194">
    <property type="entry name" value="GT8_A4GalT_like"/>
    <property type="match status" value="1"/>
</dbReference>
<keyword evidence="2 4" id="KW-0808">Transferase</keyword>
<dbReference type="Pfam" id="PF01501">
    <property type="entry name" value="Glyco_transf_8"/>
    <property type="match status" value="1"/>
</dbReference>
<dbReference type="GO" id="GO:0016757">
    <property type="term" value="F:glycosyltransferase activity"/>
    <property type="evidence" value="ECO:0007669"/>
    <property type="project" value="UniProtKB-KW"/>
</dbReference>
<dbReference type="EMBL" id="QSCF01000003">
    <property type="protein sequence ID" value="RGX80566.1"/>
    <property type="molecule type" value="Genomic_DNA"/>
</dbReference>
<keyword evidence="1" id="KW-0328">Glycosyltransferase</keyword>
<evidence type="ECO:0000256" key="1">
    <source>
        <dbReference type="ARBA" id="ARBA00022676"/>
    </source>
</evidence>
<sequence>MDIVCSIDNNYVQHCCCMLVSFFENNKGEKHSIHLLSDALTLENQKVIKELVESYQGVFSYYSVDPDKLLSCPIKATDHLTIATYYRLLMVTLLPQELKKVLYLDCDIVVDGSLKEFWDTSLKGYALAAVDELNTSAKDVYERLEYDEKYGYFNAGVLLVNLEYWRSNNLTEVFFDYISSHYDKIRAHDQDVLNALLHDKCRHVSQKWNVEESFYHYYVIKEWRKRDEKEMKSVLLHPVILHYSWKPKPWEKSCRHPFRLKYFFYLSKVDAFSGCKLTFGEKLQAYCDEYYFKLVLRLGIRGHRFYKL</sequence>
<protein>
    <submittedName>
        <fullName evidence="4">Glycosyltransferase family 8 protein</fullName>
    </submittedName>
</protein>
<proteinExistence type="predicted"/>
<evidence type="ECO:0000256" key="2">
    <source>
        <dbReference type="ARBA" id="ARBA00022679"/>
    </source>
</evidence>
<dbReference type="GO" id="GO:0046872">
    <property type="term" value="F:metal ion binding"/>
    <property type="evidence" value="ECO:0007669"/>
    <property type="project" value="UniProtKB-KW"/>
</dbReference>
<dbReference type="OrthoDB" id="695971at2"/>
<dbReference type="InterPro" id="IPR002495">
    <property type="entry name" value="Glyco_trans_8"/>
</dbReference>
<dbReference type="InterPro" id="IPR050748">
    <property type="entry name" value="Glycosyltrans_8_dom-fam"/>
</dbReference>
<dbReference type="SUPFAM" id="SSF53448">
    <property type="entry name" value="Nucleotide-diphospho-sugar transferases"/>
    <property type="match status" value="1"/>
</dbReference>
<name>A0A413HA33_9BACE</name>
<dbReference type="RefSeq" id="WP_117986581.1">
    <property type="nucleotide sequence ID" value="NZ_CABMFG010000003.1"/>
</dbReference>
<dbReference type="InterPro" id="IPR029044">
    <property type="entry name" value="Nucleotide-diphossugar_trans"/>
</dbReference>
<reference evidence="4 5" key="1">
    <citation type="submission" date="2018-08" db="EMBL/GenBank/DDBJ databases">
        <title>A genome reference for cultivated species of the human gut microbiota.</title>
        <authorList>
            <person name="Zou Y."/>
            <person name="Xue W."/>
            <person name="Luo G."/>
        </authorList>
    </citation>
    <scope>NUCLEOTIDE SEQUENCE [LARGE SCALE GENOMIC DNA]</scope>
    <source>
        <strain evidence="4 5">OF03-9BH</strain>
    </source>
</reference>
<comment type="caution">
    <text evidence="4">The sequence shown here is derived from an EMBL/GenBank/DDBJ whole genome shotgun (WGS) entry which is preliminary data.</text>
</comment>
<keyword evidence="3" id="KW-0479">Metal-binding</keyword>
<evidence type="ECO:0000256" key="3">
    <source>
        <dbReference type="ARBA" id="ARBA00022723"/>
    </source>
</evidence>
<evidence type="ECO:0000313" key="5">
    <source>
        <dbReference type="Proteomes" id="UP000286075"/>
    </source>
</evidence>
<dbReference type="Proteomes" id="UP000286075">
    <property type="component" value="Unassembled WGS sequence"/>
</dbReference>
<dbReference type="Gene3D" id="3.90.550.10">
    <property type="entry name" value="Spore Coat Polysaccharide Biosynthesis Protein SpsA, Chain A"/>
    <property type="match status" value="1"/>
</dbReference>
<dbReference type="AlphaFoldDB" id="A0A413HA33"/>
<dbReference type="PANTHER" id="PTHR13778">
    <property type="entry name" value="GLYCOSYLTRANSFERASE 8 DOMAIN-CONTAINING PROTEIN"/>
    <property type="match status" value="1"/>
</dbReference>
<gene>
    <name evidence="4" type="ORF">DXA68_03070</name>
</gene>
<evidence type="ECO:0000313" key="4">
    <source>
        <dbReference type="EMBL" id="RGX80566.1"/>
    </source>
</evidence>
<accession>A0A413HA33</accession>
<organism evidence="4 5">
    <name type="scientific">Bacteroides stercorirosoris</name>
    <dbReference type="NCBI Taxonomy" id="871324"/>
    <lineage>
        <taxon>Bacteria</taxon>
        <taxon>Pseudomonadati</taxon>
        <taxon>Bacteroidota</taxon>
        <taxon>Bacteroidia</taxon>
        <taxon>Bacteroidales</taxon>
        <taxon>Bacteroidaceae</taxon>
        <taxon>Bacteroides</taxon>
    </lineage>
</organism>
<dbReference type="PANTHER" id="PTHR13778:SF47">
    <property type="entry name" value="LIPOPOLYSACCHARIDE 1,3-GALACTOSYLTRANSFERASE"/>
    <property type="match status" value="1"/>
</dbReference>